<keyword evidence="3" id="KW-1185">Reference proteome</keyword>
<dbReference type="AlphaFoldDB" id="R7Z567"/>
<accession>R7Z567</accession>
<dbReference type="HOGENOM" id="CLU_055484_0_0_1"/>
<dbReference type="GeneID" id="19905819"/>
<sequence length="380" mass="42848">MIQRSGADEFSSADMSPARGSPFICAADLAVATMWVSYGLFNGLTFSKSAKVFAHACHMSAAKEQRGLLINFPVPNGPKLLIHAFFFVLTLFSAMKIFAMKGVPWSQVWAVFYFSAYVVSSTLHWFGNGPALAEFDKEPWLKPDGDAMKRLFDIADVIYCLAYTLQFCCWVGTFTKVLQLPQFATNPALTNTILTSLIAFSLTASVFAPEHILYQFWSLRRWRRREWQFLGQSAFIIFLIMGAPIPAFIAQRYDVSLVVFDKRALESTWTFVSRPLGSLAIAVAGVFLVAFFDATVAWICRRVWPPDDVKASEEDLEFQWQNDGVLADRLNPLLSTAPRKWREILSTAFGLINLTFAALYYVFVFDGTATYKPSWLEKLP</sequence>
<evidence type="ECO:0000313" key="3">
    <source>
        <dbReference type="Proteomes" id="UP000016924"/>
    </source>
</evidence>
<reference evidence="3" key="1">
    <citation type="submission" date="2012-06" db="EMBL/GenBank/DDBJ databases">
        <title>The genome sequence of Coniosporium apollinis CBS 100218.</title>
        <authorList>
            <consortium name="The Broad Institute Genome Sequencing Platform"/>
            <person name="Cuomo C."/>
            <person name="Gorbushina A."/>
            <person name="Noack S."/>
            <person name="Walker B."/>
            <person name="Young S.K."/>
            <person name="Zeng Q."/>
            <person name="Gargeya S."/>
            <person name="Fitzgerald M."/>
            <person name="Haas B."/>
            <person name="Abouelleil A."/>
            <person name="Alvarado L."/>
            <person name="Arachchi H.M."/>
            <person name="Berlin A.M."/>
            <person name="Chapman S.B."/>
            <person name="Goldberg J."/>
            <person name="Griggs A."/>
            <person name="Gujja S."/>
            <person name="Hansen M."/>
            <person name="Howarth C."/>
            <person name="Imamovic A."/>
            <person name="Larimer J."/>
            <person name="McCowan C."/>
            <person name="Montmayeur A."/>
            <person name="Murphy C."/>
            <person name="Neiman D."/>
            <person name="Pearson M."/>
            <person name="Priest M."/>
            <person name="Roberts A."/>
            <person name="Saif S."/>
            <person name="Shea T."/>
            <person name="Sisk P."/>
            <person name="Sykes S."/>
            <person name="Wortman J."/>
            <person name="Nusbaum C."/>
            <person name="Birren B."/>
        </authorList>
    </citation>
    <scope>NUCLEOTIDE SEQUENCE [LARGE SCALE GENOMIC DNA]</scope>
    <source>
        <strain evidence="3">CBS 100218</strain>
    </source>
</reference>
<feature type="transmembrane region" description="Helical" evidence="1">
    <location>
        <begin position="111"/>
        <end position="133"/>
    </location>
</feature>
<proteinExistence type="predicted"/>
<feature type="transmembrane region" description="Helical" evidence="1">
    <location>
        <begin position="20"/>
        <end position="41"/>
    </location>
</feature>
<feature type="transmembrane region" description="Helical" evidence="1">
    <location>
        <begin position="344"/>
        <end position="363"/>
    </location>
</feature>
<keyword evidence="1" id="KW-0812">Transmembrane</keyword>
<feature type="transmembrane region" description="Helical" evidence="1">
    <location>
        <begin position="154"/>
        <end position="173"/>
    </location>
</feature>
<evidence type="ECO:0000256" key="1">
    <source>
        <dbReference type="SAM" id="Phobius"/>
    </source>
</evidence>
<keyword evidence="1" id="KW-1133">Transmembrane helix</keyword>
<dbReference type="Proteomes" id="UP000016924">
    <property type="component" value="Unassembled WGS sequence"/>
</dbReference>
<dbReference type="EMBL" id="JH767609">
    <property type="protein sequence ID" value="EON69248.1"/>
    <property type="molecule type" value="Genomic_DNA"/>
</dbReference>
<feature type="transmembrane region" description="Helical" evidence="1">
    <location>
        <begin position="229"/>
        <end position="249"/>
    </location>
</feature>
<dbReference type="RefSeq" id="XP_007784565.1">
    <property type="nucleotide sequence ID" value="XM_007786375.1"/>
</dbReference>
<gene>
    <name evidence="2" type="ORF">W97_08508</name>
</gene>
<organism evidence="2 3">
    <name type="scientific">Coniosporium apollinis (strain CBS 100218)</name>
    <name type="common">Rock-inhabiting black yeast</name>
    <dbReference type="NCBI Taxonomy" id="1168221"/>
    <lineage>
        <taxon>Eukaryota</taxon>
        <taxon>Fungi</taxon>
        <taxon>Dikarya</taxon>
        <taxon>Ascomycota</taxon>
        <taxon>Pezizomycotina</taxon>
        <taxon>Dothideomycetes</taxon>
        <taxon>Dothideomycetes incertae sedis</taxon>
        <taxon>Coniosporium</taxon>
    </lineage>
</organism>
<keyword evidence="1" id="KW-0472">Membrane</keyword>
<dbReference type="OrthoDB" id="2847781at2759"/>
<feature type="transmembrane region" description="Helical" evidence="1">
    <location>
        <begin position="279"/>
        <end position="300"/>
    </location>
</feature>
<protein>
    <submittedName>
        <fullName evidence="2">Uncharacterized protein</fullName>
    </submittedName>
</protein>
<name>R7Z567_CONA1</name>
<evidence type="ECO:0000313" key="2">
    <source>
        <dbReference type="EMBL" id="EON69248.1"/>
    </source>
</evidence>
<feature type="transmembrane region" description="Helical" evidence="1">
    <location>
        <begin position="193"/>
        <end position="217"/>
    </location>
</feature>
<dbReference type="OMA" id="ATVAWIC"/>